<dbReference type="AlphaFoldDB" id="A0A8H4QH35"/>
<dbReference type="GO" id="GO:0043565">
    <property type="term" value="F:sequence-specific DNA binding"/>
    <property type="evidence" value="ECO:0007669"/>
    <property type="project" value="InterPro"/>
</dbReference>
<gene>
    <name evidence="11" type="ORF">D9613_007181</name>
</gene>
<dbReference type="EMBL" id="JAACJL010000058">
    <property type="protein sequence ID" value="KAF4610839.1"/>
    <property type="molecule type" value="Genomic_DNA"/>
</dbReference>
<evidence type="ECO:0000259" key="10">
    <source>
        <dbReference type="PROSITE" id="PS00434"/>
    </source>
</evidence>
<reference evidence="11 12" key="1">
    <citation type="submission" date="2019-12" db="EMBL/GenBank/DDBJ databases">
        <authorList>
            <person name="Floudas D."/>
            <person name="Bentzer J."/>
            <person name="Ahren D."/>
            <person name="Johansson T."/>
            <person name="Persson P."/>
            <person name="Tunlid A."/>
        </authorList>
    </citation>
    <scope>NUCLEOTIDE SEQUENCE [LARGE SCALE GENOMIC DNA]</scope>
    <source>
        <strain evidence="11 12">CBS 102.39</strain>
    </source>
</reference>
<comment type="subcellular location">
    <subcellularLocation>
        <location evidence="1">Nucleus</location>
    </subcellularLocation>
</comment>
<evidence type="ECO:0000256" key="7">
    <source>
        <dbReference type="ARBA" id="ARBA00062171"/>
    </source>
</evidence>
<keyword evidence="6" id="KW-0539">Nucleus</keyword>
<dbReference type="GO" id="GO:0003700">
    <property type="term" value="F:DNA-binding transcription factor activity"/>
    <property type="evidence" value="ECO:0007669"/>
    <property type="project" value="InterPro"/>
</dbReference>
<dbReference type="Proteomes" id="UP000521872">
    <property type="component" value="Unassembled WGS sequence"/>
</dbReference>
<evidence type="ECO:0000256" key="1">
    <source>
        <dbReference type="ARBA" id="ARBA00004123"/>
    </source>
</evidence>
<dbReference type="SMART" id="SM00415">
    <property type="entry name" value="HSF"/>
    <property type="match status" value="1"/>
</dbReference>
<accession>A0A8H4QH35</accession>
<feature type="compositionally biased region" description="Polar residues" evidence="9">
    <location>
        <begin position="148"/>
        <end position="159"/>
    </location>
</feature>
<comment type="subunit">
    <text evidence="7">Homotrimer. Homotrimerization increases the affinity of HSF1 to DNA. Interacts with transcriptional coregulator SSA1 on chromatin.</text>
</comment>
<evidence type="ECO:0000256" key="3">
    <source>
        <dbReference type="ARBA" id="ARBA00023015"/>
    </source>
</evidence>
<evidence type="ECO:0000313" key="12">
    <source>
        <dbReference type="Proteomes" id="UP000521872"/>
    </source>
</evidence>
<evidence type="ECO:0000256" key="6">
    <source>
        <dbReference type="ARBA" id="ARBA00023242"/>
    </source>
</evidence>
<keyword evidence="3" id="KW-0805">Transcription regulation</keyword>
<evidence type="ECO:0000256" key="2">
    <source>
        <dbReference type="ARBA" id="ARBA00006403"/>
    </source>
</evidence>
<feature type="compositionally biased region" description="Polar residues" evidence="9">
    <location>
        <begin position="225"/>
        <end position="245"/>
    </location>
</feature>
<dbReference type="FunFam" id="1.10.10.10:FF:000027">
    <property type="entry name" value="Heat shock transcription factor 1"/>
    <property type="match status" value="1"/>
</dbReference>
<name>A0A8H4QH35_9AGAR</name>
<feature type="region of interest" description="Disordered" evidence="9">
    <location>
        <begin position="111"/>
        <end position="245"/>
    </location>
</feature>
<feature type="compositionally biased region" description="Low complexity" evidence="9">
    <location>
        <begin position="111"/>
        <end position="122"/>
    </location>
</feature>
<evidence type="ECO:0000256" key="5">
    <source>
        <dbReference type="ARBA" id="ARBA00023163"/>
    </source>
</evidence>
<dbReference type="GO" id="GO:0005634">
    <property type="term" value="C:nucleus"/>
    <property type="evidence" value="ECO:0007669"/>
    <property type="project" value="UniProtKB-SubCell"/>
</dbReference>
<proteinExistence type="inferred from homology"/>
<dbReference type="Pfam" id="PF00447">
    <property type="entry name" value="HSF_DNA-bind"/>
    <property type="match status" value="1"/>
</dbReference>
<feature type="compositionally biased region" description="Low complexity" evidence="9">
    <location>
        <begin position="46"/>
        <end position="69"/>
    </location>
</feature>
<feature type="compositionally biased region" description="Gly residues" evidence="9">
    <location>
        <begin position="294"/>
        <end position="305"/>
    </location>
</feature>
<dbReference type="Gene3D" id="1.10.10.10">
    <property type="entry name" value="Winged helix-like DNA-binding domain superfamily/Winged helix DNA-binding domain"/>
    <property type="match status" value="1"/>
</dbReference>
<dbReference type="InterPro" id="IPR000232">
    <property type="entry name" value="HSF_DNA-bd"/>
</dbReference>
<dbReference type="PRINTS" id="PR00056">
    <property type="entry name" value="HSFDOMAIN"/>
</dbReference>
<sequence length="759" mass="81354">MDSYSDYSQRHQHQHQQQQWPPHHMLHAQSLFPSPPASEHGQHYPQFFQTQAQVQAQQQQQHHQRQQQQDSADNSHRATSSLSLNLSGLTVASPTNLSPINPPSTAAAAAALSPATPISPSTNPFGHHHLHGAPVHSHHSAHSMTHPHMQQQSQFSYDPTQVPPAQQSPAQQHQHPHQHQQPQYDDQGPPPGSSAGYDTRRTPAPSRSSSSGNSPGSQLPRKRSPSTSNVVIPGPGTNNGSGSLSINVNVNNSTLAEESMYEDESRDAAMELVSASSYDDLEVRTAYGGSMSAGAGGGPGSGGAGSPVDGSGSTSGAEDAFGVMGGVGGTMNILGKPLATNNFVTKLYQMINDPKSAQFISWTELGTSFVVSNVGEFSRSILGSHFKHNNFSSFVRQLNMYGFHKINRTPRAQRTSTDAQTWEFSHSKFLRGRQDLLDEIKRKALEPDPSVKHRVELPGEVAAQLNAMREDNLRMWDQLTAERRRVDKLVNVVNRLWQVVGKSFPGIEPPLPNPKDLLDSTDSPDIFVTSPTATSTSRFPPPLAMPTLQELRSMGMSANSSPTASDLPPSHMHHGHPHHPSHSHSHSLSRQQSFQHVNGYRGDSSSSTPLQSSPGSISMELFDDGSGDPGPVSGRKRQRLDENGVGVPSGMSSNDSLSMMSSVSSPGSGTGHGLANLTVPKKSSRARSDSAPLGYGASVWQQGGMSSNGANGHGVMGRPRSGSNLVPRGVPNIGNMTRANNASTPMLAVSAVDSDLTRR</sequence>
<evidence type="ECO:0000256" key="8">
    <source>
        <dbReference type="RuleBase" id="RU004020"/>
    </source>
</evidence>
<evidence type="ECO:0000313" key="11">
    <source>
        <dbReference type="EMBL" id="KAF4610839.1"/>
    </source>
</evidence>
<feature type="compositionally biased region" description="Low complexity" evidence="9">
    <location>
        <begin position="163"/>
        <end position="187"/>
    </location>
</feature>
<keyword evidence="5" id="KW-0804">Transcription</keyword>
<dbReference type="PANTHER" id="PTHR10015:SF427">
    <property type="entry name" value="HEAT SHOCK FACTOR PROTEIN"/>
    <property type="match status" value="1"/>
</dbReference>
<feature type="compositionally biased region" description="Low complexity" evidence="9">
    <location>
        <begin position="649"/>
        <end position="667"/>
    </location>
</feature>
<protein>
    <recommendedName>
        <fullName evidence="10">HSF-type DNA-binding domain-containing protein</fullName>
    </recommendedName>
</protein>
<feature type="region of interest" description="Disordered" evidence="9">
    <location>
        <begin position="717"/>
        <end position="741"/>
    </location>
</feature>
<evidence type="ECO:0000256" key="9">
    <source>
        <dbReference type="SAM" id="MobiDB-lite"/>
    </source>
</evidence>
<keyword evidence="4" id="KW-0238">DNA-binding</keyword>
<feature type="region of interest" description="Disordered" evidence="9">
    <location>
        <begin position="504"/>
        <end position="690"/>
    </location>
</feature>
<feature type="compositionally biased region" description="Basic residues" evidence="9">
    <location>
        <begin position="126"/>
        <end position="141"/>
    </location>
</feature>
<feature type="compositionally biased region" description="Low complexity" evidence="9">
    <location>
        <begin position="604"/>
        <end position="618"/>
    </location>
</feature>
<feature type="domain" description="HSF-type DNA-binding" evidence="10">
    <location>
        <begin position="382"/>
        <end position="406"/>
    </location>
</feature>
<comment type="similarity">
    <text evidence="2 8">Belongs to the HSF family.</text>
</comment>
<organism evidence="11 12">
    <name type="scientific">Agrocybe pediades</name>
    <dbReference type="NCBI Taxonomy" id="84607"/>
    <lineage>
        <taxon>Eukaryota</taxon>
        <taxon>Fungi</taxon>
        <taxon>Dikarya</taxon>
        <taxon>Basidiomycota</taxon>
        <taxon>Agaricomycotina</taxon>
        <taxon>Agaricomycetes</taxon>
        <taxon>Agaricomycetidae</taxon>
        <taxon>Agaricales</taxon>
        <taxon>Agaricineae</taxon>
        <taxon>Strophariaceae</taxon>
        <taxon>Agrocybe</taxon>
    </lineage>
</organism>
<dbReference type="SUPFAM" id="SSF46785">
    <property type="entry name" value="Winged helix' DNA-binding domain"/>
    <property type="match status" value="1"/>
</dbReference>
<comment type="caution">
    <text evidence="11">The sequence shown here is derived from an EMBL/GenBank/DDBJ whole genome shotgun (WGS) entry which is preliminary data.</text>
</comment>
<evidence type="ECO:0000256" key="4">
    <source>
        <dbReference type="ARBA" id="ARBA00023125"/>
    </source>
</evidence>
<feature type="compositionally biased region" description="Polar residues" evidence="9">
    <location>
        <begin position="529"/>
        <end position="538"/>
    </location>
</feature>
<feature type="compositionally biased region" description="Basic residues" evidence="9">
    <location>
        <begin position="571"/>
        <end position="587"/>
    </location>
</feature>
<dbReference type="InterPro" id="IPR036388">
    <property type="entry name" value="WH-like_DNA-bd_sf"/>
</dbReference>
<feature type="region of interest" description="Disordered" evidence="9">
    <location>
        <begin position="292"/>
        <end position="317"/>
    </location>
</feature>
<dbReference type="PROSITE" id="PS00434">
    <property type="entry name" value="HSF_DOMAIN"/>
    <property type="match status" value="1"/>
</dbReference>
<dbReference type="InterPro" id="IPR036390">
    <property type="entry name" value="WH_DNA-bd_sf"/>
</dbReference>
<dbReference type="PANTHER" id="PTHR10015">
    <property type="entry name" value="HEAT SHOCK TRANSCRIPTION FACTOR"/>
    <property type="match status" value="1"/>
</dbReference>
<feature type="region of interest" description="Disordered" evidence="9">
    <location>
        <begin position="1"/>
        <end position="80"/>
    </location>
</feature>
<keyword evidence="12" id="KW-1185">Reference proteome</keyword>
<feature type="compositionally biased region" description="Low complexity" evidence="9">
    <location>
        <begin position="202"/>
        <end position="217"/>
    </location>
</feature>